<evidence type="ECO:0000256" key="1">
    <source>
        <dbReference type="SAM" id="MobiDB-lite"/>
    </source>
</evidence>
<dbReference type="Proteomes" id="UP000596902">
    <property type="component" value="Unassembled WGS sequence"/>
</dbReference>
<feature type="non-terminal residue" evidence="2">
    <location>
        <position position="1"/>
    </location>
</feature>
<comment type="caution">
    <text evidence="2">The sequence shown here is derived from an EMBL/GenBank/DDBJ whole genome shotgun (WGS) entry which is preliminary data.</text>
</comment>
<dbReference type="RefSeq" id="XP_038788671.1">
    <property type="nucleotide sequence ID" value="XM_038928964.1"/>
</dbReference>
<gene>
    <name evidence="2" type="ORF">GT037_003917</name>
</gene>
<dbReference type="AlphaFoldDB" id="A0A8H7B6L6"/>
<dbReference type="EMBL" id="JAAABM010000004">
    <property type="protein sequence ID" value="KAF7678536.1"/>
    <property type="molecule type" value="Genomic_DNA"/>
</dbReference>
<keyword evidence="3" id="KW-1185">Reference proteome</keyword>
<proteinExistence type="predicted"/>
<protein>
    <submittedName>
        <fullName evidence="2">Uncharacterized protein</fullName>
    </submittedName>
</protein>
<sequence length="59" mass="6582">TTHYRRTSNHDTPIPRSGRPRIPQHQGPVKATTRPSSLLPTSYVDPSPDEHCHPLGIMS</sequence>
<reference evidence="2" key="2">
    <citation type="submission" date="2020-08" db="EMBL/GenBank/DDBJ databases">
        <title>Draft Genome Sequence of Cumin Blight Pathogen Alternaria burnsii.</title>
        <authorList>
            <person name="Feng Z."/>
        </authorList>
    </citation>
    <scope>NUCLEOTIDE SEQUENCE</scope>
    <source>
        <strain evidence="2">CBS107.38</strain>
    </source>
</reference>
<name>A0A8H7B6L6_9PLEO</name>
<evidence type="ECO:0000313" key="3">
    <source>
        <dbReference type="Proteomes" id="UP000596902"/>
    </source>
</evidence>
<dbReference type="GeneID" id="62202142"/>
<organism evidence="2 3">
    <name type="scientific">Alternaria burnsii</name>
    <dbReference type="NCBI Taxonomy" id="1187904"/>
    <lineage>
        <taxon>Eukaryota</taxon>
        <taxon>Fungi</taxon>
        <taxon>Dikarya</taxon>
        <taxon>Ascomycota</taxon>
        <taxon>Pezizomycotina</taxon>
        <taxon>Dothideomycetes</taxon>
        <taxon>Pleosporomycetidae</taxon>
        <taxon>Pleosporales</taxon>
        <taxon>Pleosporineae</taxon>
        <taxon>Pleosporaceae</taxon>
        <taxon>Alternaria</taxon>
        <taxon>Alternaria sect. Alternaria</taxon>
    </lineage>
</organism>
<evidence type="ECO:0000313" key="2">
    <source>
        <dbReference type="EMBL" id="KAF7678536.1"/>
    </source>
</evidence>
<feature type="region of interest" description="Disordered" evidence="1">
    <location>
        <begin position="1"/>
        <end position="59"/>
    </location>
</feature>
<reference evidence="2" key="1">
    <citation type="submission" date="2020-01" db="EMBL/GenBank/DDBJ databases">
        <authorList>
            <person name="Feng Z.H.Z."/>
        </authorList>
    </citation>
    <scope>NUCLEOTIDE SEQUENCE</scope>
    <source>
        <strain evidence="2">CBS107.38</strain>
    </source>
</reference>
<accession>A0A8H7B6L6</accession>